<keyword evidence="3" id="KW-0677">Repeat</keyword>
<dbReference type="InterPro" id="IPR002912">
    <property type="entry name" value="ACT_dom"/>
</dbReference>
<dbReference type="CDD" id="cd04899">
    <property type="entry name" value="ACT_ACR-UUR-like_2"/>
    <property type="match status" value="1"/>
</dbReference>
<dbReference type="SMART" id="SM00471">
    <property type="entry name" value="HDc"/>
    <property type="match status" value="1"/>
</dbReference>
<comment type="catalytic activity">
    <reaction evidence="7">
        <text>[protein-PII]-L-tyrosine + UTP = [protein-PII]-uridylyl-L-tyrosine + diphosphate</text>
        <dbReference type="Rhea" id="RHEA:13673"/>
        <dbReference type="Rhea" id="RHEA-COMP:12147"/>
        <dbReference type="Rhea" id="RHEA-COMP:12148"/>
        <dbReference type="ChEBI" id="CHEBI:33019"/>
        <dbReference type="ChEBI" id="CHEBI:46398"/>
        <dbReference type="ChEBI" id="CHEBI:46858"/>
        <dbReference type="ChEBI" id="CHEBI:90602"/>
        <dbReference type="EC" id="2.7.7.59"/>
    </reaction>
</comment>
<dbReference type="EC" id="3.1.4.-" evidence="7"/>
<keyword evidence="2 7" id="KW-0548">Nucleotidyltransferase</keyword>
<comment type="cofactor">
    <cofactor evidence="7">
        <name>Mg(2+)</name>
        <dbReference type="ChEBI" id="CHEBI:18420"/>
    </cofactor>
</comment>
<evidence type="ECO:0000256" key="2">
    <source>
        <dbReference type="ARBA" id="ARBA00022695"/>
    </source>
</evidence>
<dbReference type="OrthoDB" id="9758038at2"/>
<accession>A0A2T0XJ93</accession>
<dbReference type="AlphaFoldDB" id="A0A2T0XJ93"/>
<reference evidence="10 11" key="1">
    <citation type="submission" date="2018-03" db="EMBL/GenBank/DDBJ databases">
        <title>Genomic Encyclopedia of Type Strains, Phase III (KMG-III): the genomes of soil and plant-associated and newly described type strains.</title>
        <authorList>
            <person name="Whitman W."/>
        </authorList>
    </citation>
    <scope>NUCLEOTIDE SEQUENCE [LARGE SCALE GENOMIC DNA]</scope>
    <source>
        <strain evidence="10 11">MWH-P2sevCIIIb</strain>
    </source>
</reference>
<evidence type="ECO:0000256" key="5">
    <source>
        <dbReference type="ARBA" id="ARBA00022842"/>
    </source>
</evidence>
<feature type="domain" description="ACT" evidence="8">
    <location>
        <begin position="676"/>
        <end position="750"/>
    </location>
</feature>
<comment type="similarity">
    <text evidence="7">Belongs to the GlnD family.</text>
</comment>
<organism evidence="10 11">
    <name type="scientific">Jezberella montanilacus</name>
    <dbReference type="NCBI Taxonomy" id="323426"/>
    <lineage>
        <taxon>Bacteria</taxon>
        <taxon>Pseudomonadati</taxon>
        <taxon>Pseudomonadota</taxon>
        <taxon>Betaproteobacteria</taxon>
        <taxon>Burkholderiales</taxon>
        <taxon>Alcaligenaceae</taxon>
        <taxon>Jezberella</taxon>
    </lineage>
</organism>
<dbReference type="InterPro" id="IPR013546">
    <property type="entry name" value="PII_UdlTrfase/GS_AdlTrfase"/>
</dbReference>
<feature type="domain" description="ACT" evidence="8">
    <location>
        <begin position="788"/>
        <end position="862"/>
    </location>
</feature>
<dbReference type="SUPFAM" id="SSF81593">
    <property type="entry name" value="Nucleotidyltransferase substrate binding subunit/domain"/>
    <property type="match status" value="1"/>
</dbReference>
<dbReference type="PANTHER" id="PTHR47320:SF1">
    <property type="entry name" value="BIFUNCTIONAL URIDYLYLTRANSFERASE_URIDYLYL-REMOVING ENZYME"/>
    <property type="match status" value="1"/>
</dbReference>
<dbReference type="SUPFAM" id="SSF81301">
    <property type="entry name" value="Nucleotidyltransferase"/>
    <property type="match status" value="1"/>
</dbReference>
<dbReference type="PANTHER" id="PTHR47320">
    <property type="entry name" value="BIFUNCTIONAL URIDYLYLTRANSFERASE/URIDYLYL-REMOVING ENZYME"/>
    <property type="match status" value="1"/>
</dbReference>
<dbReference type="EMBL" id="PVTV01000011">
    <property type="protein sequence ID" value="PRY98967.1"/>
    <property type="molecule type" value="Genomic_DNA"/>
</dbReference>
<dbReference type="Pfam" id="PF01966">
    <property type="entry name" value="HD"/>
    <property type="match status" value="1"/>
</dbReference>
<dbReference type="InterPro" id="IPR010043">
    <property type="entry name" value="UTase/UR"/>
</dbReference>
<dbReference type="InterPro" id="IPR002934">
    <property type="entry name" value="Polymerase_NTP_transf_dom"/>
</dbReference>
<dbReference type="PROSITE" id="PS51831">
    <property type="entry name" value="HD"/>
    <property type="match status" value="1"/>
</dbReference>
<evidence type="ECO:0000256" key="7">
    <source>
        <dbReference type="HAMAP-Rule" id="MF_00277"/>
    </source>
</evidence>
<dbReference type="HAMAP" id="MF_00277">
    <property type="entry name" value="PII_uridylyl_transf"/>
    <property type="match status" value="1"/>
</dbReference>
<comment type="caution">
    <text evidence="10">The sequence shown here is derived from an EMBL/GenBank/DDBJ whole genome shotgun (WGS) entry which is preliminary data.</text>
</comment>
<keyword evidence="5 7" id="KW-0460">Magnesium</keyword>
<protein>
    <recommendedName>
        <fullName evidence="7">Bifunctional uridylyltransferase/uridylyl-removing enzyme</fullName>
        <shortName evidence="7">UTase/UR</shortName>
    </recommendedName>
    <alternativeName>
        <fullName evidence="7">Bifunctional [protein-PII] modification enzyme</fullName>
    </alternativeName>
    <alternativeName>
        <fullName evidence="7">Bifunctional nitrogen sensor protein</fullName>
    </alternativeName>
    <domain>
        <recommendedName>
            <fullName evidence="7">[Protein-PII] uridylyltransferase</fullName>
            <shortName evidence="7">PII uridylyltransferase</shortName>
            <shortName evidence="7">UTase</shortName>
            <ecNumber evidence="7">2.7.7.59</ecNumber>
        </recommendedName>
    </domain>
    <domain>
        <recommendedName>
            <fullName evidence="7">[Protein-PII]-UMP uridylyl-removing enzyme</fullName>
            <shortName evidence="7">UR</shortName>
            <ecNumber evidence="7">3.1.4.-</ecNumber>
        </recommendedName>
    </domain>
</protein>
<dbReference type="CDD" id="cd04900">
    <property type="entry name" value="ACT_UUR-like_1"/>
    <property type="match status" value="1"/>
</dbReference>
<dbReference type="Pfam" id="PF01909">
    <property type="entry name" value="NTP_transf_2"/>
    <property type="match status" value="1"/>
</dbReference>
<dbReference type="SUPFAM" id="SSF109604">
    <property type="entry name" value="HD-domain/PDEase-like"/>
    <property type="match status" value="1"/>
</dbReference>
<comment type="function">
    <text evidence="7">Modifies, by uridylylation and deuridylylation, the PII regulatory proteins (GlnB and homologs), in response to the nitrogen status of the cell that GlnD senses through the glutamine level. Under low glutamine levels, catalyzes the conversion of the PII proteins and UTP to PII-UMP and PPi, while under higher glutamine levels, GlnD hydrolyzes PII-UMP to PII and UMP (deuridylylation). Thus, controls uridylylation state and activity of the PII proteins, and plays an important role in the regulation of nitrogen metabolism.</text>
</comment>
<evidence type="ECO:0000256" key="6">
    <source>
        <dbReference type="ARBA" id="ARBA00023268"/>
    </source>
</evidence>
<evidence type="ECO:0000259" key="8">
    <source>
        <dbReference type="PROSITE" id="PS51671"/>
    </source>
</evidence>
<dbReference type="GO" id="GO:0006808">
    <property type="term" value="P:regulation of nitrogen utilization"/>
    <property type="evidence" value="ECO:0007669"/>
    <property type="project" value="UniProtKB-UniRule"/>
</dbReference>
<feature type="region of interest" description="Uridylyltransferase" evidence="7">
    <location>
        <begin position="1"/>
        <end position="318"/>
    </location>
</feature>
<dbReference type="InterPro" id="IPR045865">
    <property type="entry name" value="ACT-like_dom_sf"/>
</dbReference>
<keyword evidence="6 7" id="KW-0511">Multifunctional enzyme</keyword>
<dbReference type="Pfam" id="PF08335">
    <property type="entry name" value="GlnD_UR_UTase"/>
    <property type="match status" value="1"/>
</dbReference>
<dbReference type="CDD" id="cd00077">
    <property type="entry name" value="HDc"/>
    <property type="match status" value="1"/>
</dbReference>
<comment type="catalytic activity">
    <reaction evidence="7">
        <text>[protein-PII]-uridylyl-L-tyrosine + H2O = [protein-PII]-L-tyrosine + UMP + H(+)</text>
        <dbReference type="Rhea" id="RHEA:48600"/>
        <dbReference type="Rhea" id="RHEA-COMP:12147"/>
        <dbReference type="Rhea" id="RHEA-COMP:12148"/>
        <dbReference type="ChEBI" id="CHEBI:15377"/>
        <dbReference type="ChEBI" id="CHEBI:15378"/>
        <dbReference type="ChEBI" id="CHEBI:46858"/>
        <dbReference type="ChEBI" id="CHEBI:57865"/>
        <dbReference type="ChEBI" id="CHEBI:90602"/>
    </reaction>
</comment>
<dbReference type="SUPFAM" id="SSF55021">
    <property type="entry name" value="ACT-like"/>
    <property type="match status" value="2"/>
</dbReference>
<evidence type="ECO:0000313" key="10">
    <source>
        <dbReference type="EMBL" id="PRY98967.1"/>
    </source>
</evidence>
<gene>
    <name evidence="7" type="primary">glnD</name>
    <name evidence="10" type="ORF">BCM14_0404</name>
</gene>
<evidence type="ECO:0000313" key="11">
    <source>
        <dbReference type="Proteomes" id="UP000238308"/>
    </source>
</evidence>
<sequence length="862" mass="98488">MDHQAIKDIALVVQQERERAITAYRAKPSADRLLGALRRTVDQALGRLLAVCPLPKGAAMAAVGGYGRGELYPYSDVDVLILLPRDPNPAEAELLSTVVAAMWDIGIEPGYSVRTIDQCLSEAAADITVETSMLESRWVAGSRSLVRQFSAAMTARIDAQKFFQAKRAEMQQRHARYQDTPYSLEPNCKESPGGLRDLQVIMWMARAAGFGKSWQEIARAGLLTAKEGRDLRRAEQAFKRLRIELHLLTQRREDRLLFDLQHGLAQAYGIEASQTRRASEMLMQRYYWAARLVTQLNILLVENIQERLFPTPEHDVRIIDAYFVNRHNRIDISRESIFEQTPSLLLKIFLVMQQHPEIDGLTGRALRAIWHNRHRIDAQFRRDPENKHLFLQILQQPQGLVHALRRMTMLNILPRYLPPFRRIVGQMQHDLFHVYTVDQHTLAVIRNLRRFTMPEHAQEYPLASRLMASFDRHWLLYVAALFHDIAKGRGGDHSVLGATEVTRFARSHGLDRADTELVIFLVAQHLQMSQVAQKRDLSDPQVIDTFARQVKDVRHLTALYLLTVADIRGTSPKVWNTWKGKLLESLFHSTRALLGTEPQESNTVLKQRTDEATRLTNLVGISEENRERFWAQLDVAYFLRHDASDIAWHTRHLNYQSQAEHVIVKARPTDGAEGLEVMVYTKDMPDLFARICLFFGSKAMNILDAKIHTTRRGYALDSFVVMPANESQELRTLAPMVEYELALQLQDPSQEAPKAQNIMDTRTSRLSRAFPVPPLVQIYPDEGSENWRLEITATDRRGLLSSIAESFVHFGITVQTAKVMTLGDRVEDVFVISGDCLQQPRTQRQFERSLLEALSETLKNVA</sequence>
<dbReference type="GO" id="GO:0008773">
    <property type="term" value="F:[protein-PII] uridylyltransferase activity"/>
    <property type="evidence" value="ECO:0007669"/>
    <property type="project" value="UniProtKB-UniRule"/>
</dbReference>
<feature type="domain" description="HD" evidence="9">
    <location>
        <begin position="437"/>
        <end position="559"/>
    </location>
</feature>
<dbReference type="RefSeq" id="WP_106226317.1">
    <property type="nucleotide sequence ID" value="NZ_PVTV01000011.1"/>
</dbReference>
<dbReference type="PROSITE" id="PS51671">
    <property type="entry name" value="ACT"/>
    <property type="match status" value="2"/>
</dbReference>
<keyword evidence="11" id="KW-1185">Reference proteome</keyword>
<dbReference type="InterPro" id="IPR006674">
    <property type="entry name" value="HD_domain"/>
</dbReference>
<comment type="activity regulation">
    <text evidence="7">Uridylyltransferase (UTase) activity is inhibited by glutamine, while glutamine activates uridylyl-removing (UR) activity.</text>
</comment>
<dbReference type="InterPro" id="IPR003607">
    <property type="entry name" value="HD/PDEase_dom"/>
</dbReference>
<comment type="domain">
    <text evidence="7">Has four distinct domains: an N-terminal nucleotidyltransferase (NT) domain responsible for UTase activity, a central HD domain that encodes UR activity, and two C-terminal ACT domains that seem to have a role in glutamine sensing.</text>
</comment>
<dbReference type="InterPro" id="IPR043519">
    <property type="entry name" value="NT_sf"/>
</dbReference>
<dbReference type="PIRSF" id="PIRSF006288">
    <property type="entry name" value="PII_uridyltransf"/>
    <property type="match status" value="1"/>
</dbReference>
<proteinExistence type="inferred from homology"/>
<dbReference type="Gene3D" id="1.10.3210.10">
    <property type="entry name" value="Hypothetical protein af1432"/>
    <property type="match status" value="1"/>
</dbReference>
<dbReference type="CDD" id="cd05401">
    <property type="entry name" value="NT_GlnE_GlnD_like"/>
    <property type="match status" value="1"/>
</dbReference>
<comment type="caution">
    <text evidence="7">Lacks conserved residue(s) required for the propagation of feature annotation.</text>
</comment>
<name>A0A2T0XJ93_9BURK</name>
<dbReference type="NCBIfam" id="TIGR01693">
    <property type="entry name" value="UTase_glnD"/>
    <property type="match status" value="1"/>
</dbReference>
<evidence type="ECO:0000259" key="9">
    <source>
        <dbReference type="PROSITE" id="PS51831"/>
    </source>
</evidence>
<evidence type="ECO:0000256" key="4">
    <source>
        <dbReference type="ARBA" id="ARBA00022801"/>
    </source>
</evidence>
<keyword evidence="1 7" id="KW-0808">Transferase</keyword>
<dbReference type="Proteomes" id="UP000238308">
    <property type="component" value="Unassembled WGS sequence"/>
</dbReference>
<keyword evidence="4 7" id="KW-0378">Hydrolase</keyword>
<evidence type="ECO:0000256" key="1">
    <source>
        <dbReference type="ARBA" id="ARBA00022679"/>
    </source>
</evidence>
<evidence type="ECO:0000256" key="3">
    <source>
        <dbReference type="ARBA" id="ARBA00022737"/>
    </source>
</evidence>
<dbReference type="GO" id="GO:0008081">
    <property type="term" value="F:phosphoric diester hydrolase activity"/>
    <property type="evidence" value="ECO:0007669"/>
    <property type="project" value="UniProtKB-UniRule"/>
</dbReference>
<dbReference type="EC" id="2.7.7.59" evidence="7"/>
<dbReference type="NCBIfam" id="NF002837">
    <property type="entry name" value="PRK03059.1"/>
    <property type="match status" value="1"/>
</dbReference>